<protein>
    <recommendedName>
        <fullName evidence="9">VPS37 C-terminal domain-containing protein</fullName>
    </recommendedName>
</protein>
<evidence type="ECO:0000313" key="11">
    <source>
        <dbReference type="Proteomes" id="UP001345827"/>
    </source>
</evidence>
<gene>
    <name evidence="10" type="ORF">LTR25_004358</name>
</gene>
<feature type="region of interest" description="Disordered" evidence="8">
    <location>
        <begin position="1"/>
        <end position="111"/>
    </location>
</feature>
<accession>A0AAV9QCE2</accession>
<organism evidence="10 11">
    <name type="scientific">Vermiconidia calcicola</name>
    <dbReference type="NCBI Taxonomy" id="1690605"/>
    <lineage>
        <taxon>Eukaryota</taxon>
        <taxon>Fungi</taxon>
        <taxon>Dikarya</taxon>
        <taxon>Ascomycota</taxon>
        <taxon>Pezizomycotina</taxon>
        <taxon>Dothideomycetes</taxon>
        <taxon>Dothideomycetidae</taxon>
        <taxon>Mycosphaerellales</taxon>
        <taxon>Extremaceae</taxon>
        <taxon>Vermiconidia</taxon>
    </lineage>
</organism>
<reference evidence="10 11" key="1">
    <citation type="submission" date="2023-06" db="EMBL/GenBank/DDBJ databases">
        <title>Black Yeasts Isolated from many extreme environments.</title>
        <authorList>
            <person name="Coleine C."/>
            <person name="Stajich J.E."/>
            <person name="Selbmann L."/>
        </authorList>
    </citation>
    <scope>NUCLEOTIDE SEQUENCE [LARGE SCALE GENOMIC DNA]</scope>
    <source>
        <strain evidence="10 11">CCFEE 5887</strain>
    </source>
</reference>
<keyword evidence="3 6" id="KW-0813">Transport</keyword>
<keyword evidence="7" id="KW-0175">Coiled coil</keyword>
<feature type="coiled-coil region" evidence="7">
    <location>
        <begin position="154"/>
        <end position="195"/>
    </location>
</feature>
<comment type="subcellular location">
    <subcellularLocation>
        <location evidence="1">Endosome</location>
    </subcellularLocation>
</comment>
<evidence type="ECO:0000313" key="10">
    <source>
        <dbReference type="EMBL" id="KAK5538814.1"/>
    </source>
</evidence>
<dbReference type="Proteomes" id="UP001345827">
    <property type="component" value="Unassembled WGS sequence"/>
</dbReference>
<dbReference type="PROSITE" id="PS51314">
    <property type="entry name" value="VPS37_C"/>
    <property type="match status" value="1"/>
</dbReference>
<dbReference type="GO" id="GO:0006612">
    <property type="term" value="P:protein targeting to membrane"/>
    <property type="evidence" value="ECO:0007669"/>
    <property type="project" value="TreeGrafter"/>
</dbReference>
<dbReference type="InterPro" id="IPR009851">
    <property type="entry name" value="Mod_r"/>
</dbReference>
<dbReference type="Pfam" id="PF07200">
    <property type="entry name" value="Mod_r"/>
    <property type="match status" value="1"/>
</dbReference>
<name>A0AAV9QCE2_9PEZI</name>
<dbReference type="PANTHER" id="PTHR13678">
    <property type="entry name" value="VACUOLAR PROTEIN SORTING-ASSOCIATED PROTEIN 37"/>
    <property type="match status" value="1"/>
</dbReference>
<evidence type="ECO:0000256" key="5">
    <source>
        <dbReference type="ARBA" id="ARBA00022927"/>
    </source>
</evidence>
<comment type="caution">
    <text evidence="10">The sequence shown here is derived from an EMBL/GenBank/DDBJ whole genome shotgun (WGS) entry which is preliminary data.</text>
</comment>
<sequence length="378" mass="41496">MSESFYTSSSAPSFPSASTATPPPSSPITAGAPPPPPPKPISHFNSQTQSANASRTGTPVLSSTPMAAAPGLTNSPRPPPPVPTAQSALASLPQQHQAQPPHRPVPPPMLSDRWIPSQIQDKPINELHPLVNNPSLLASLASTHPSYSSSLVPLQSAIQANIQLAQQVSQLESQLRQLRDETAQLLLNHTSLQSQWRRKQSEMDDALSPWGPRQMYQRLVSSISEQEALLRAMQESFLEGSNSDDTGHGKASEKEVTDWVRRIREGATTLEKRREMRARWDEGRVGGWRSYIHPAIERKSDNISAEFAFLVDRRHRSAWASFNDDNQTAVFSFMPDGIAGVTSMAKLLVIEREQTQRLIWSAIAPPYGSIVMNGRGSD</sequence>
<dbReference type="PANTHER" id="PTHR13678:SF2">
    <property type="entry name" value="VACUOLAR PROTEIN SORTING-ASSOCIATED PROTEIN 37A"/>
    <property type="match status" value="1"/>
</dbReference>
<feature type="compositionally biased region" description="Low complexity" evidence="8">
    <location>
        <begin position="7"/>
        <end position="20"/>
    </location>
</feature>
<dbReference type="AlphaFoldDB" id="A0AAV9QCE2"/>
<feature type="compositionally biased region" description="Low complexity" evidence="8">
    <location>
        <begin position="85"/>
        <end position="100"/>
    </location>
</feature>
<evidence type="ECO:0000259" key="9">
    <source>
        <dbReference type="PROSITE" id="PS51314"/>
    </source>
</evidence>
<evidence type="ECO:0000256" key="6">
    <source>
        <dbReference type="PROSITE-ProRule" id="PRU00646"/>
    </source>
</evidence>
<feature type="compositionally biased region" description="Polar residues" evidence="8">
    <location>
        <begin position="43"/>
        <end position="65"/>
    </location>
</feature>
<keyword evidence="11" id="KW-1185">Reference proteome</keyword>
<dbReference type="GO" id="GO:0000813">
    <property type="term" value="C:ESCRT I complex"/>
    <property type="evidence" value="ECO:0007669"/>
    <property type="project" value="TreeGrafter"/>
</dbReference>
<evidence type="ECO:0000256" key="4">
    <source>
        <dbReference type="ARBA" id="ARBA00022753"/>
    </source>
</evidence>
<dbReference type="GO" id="GO:0006623">
    <property type="term" value="P:protein targeting to vacuole"/>
    <property type="evidence" value="ECO:0007669"/>
    <property type="project" value="TreeGrafter"/>
</dbReference>
<dbReference type="GO" id="GO:0043162">
    <property type="term" value="P:ubiquitin-dependent protein catabolic process via the multivesicular body sorting pathway"/>
    <property type="evidence" value="ECO:0007669"/>
    <property type="project" value="TreeGrafter"/>
</dbReference>
<feature type="compositionally biased region" description="Pro residues" evidence="8">
    <location>
        <begin position="21"/>
        <end position="40"/>
    </location>
</feature>
<feature type="domain" description="VPS37 C-terminal" evidence="9">
    <location>
        <begin position="193"/>
        <end position="294"/>
    </location>
</feature>
<evidence type="ECO:0000256" key="7">
    <source>
        <dbReference type="SAM" id="Coils"/>
    </source>
</evidence>
<keyword evidence="4" id="KW-0967">Endosome</keyword>
<evidence type="ECO:0000256" key="1">
    <source>
        <dbReference type="ARBA" id="ARBA00004177"/>
    </source>
</evidence>
<proteinExistence type="inferred from homology"/>
<evidence type="ECO:0000256" key="2">
    <source>
        <dbReference type="ARBA" id="ARBA00007617"/>
    </source>
</evidence>
<evidence type="ECO:0000256" key="8">
    <source>
        <dbReference type="SAM" id="MobiDB-lite"/>
    </source>
</evidence>
<keyword evidence="5 6" id="KW-0653">Protein transport</keyword>
<evidence type="ECO:0000256" key="3">
    <source>
        <dbReference type="ARBA" id="ARBA00022448"/>
    </source>
</evidence>
<comment type="similarity">
    <text evidence="2">Belongs to the VPS37 family.</text>
</comment>
<dbReference type="EMBL" id="JAXLQG010000006">
    <property type="protein sequence ID" value="KAK5538814.1"/>
    <property type="molecule type" value="Genomic_DNA"/>
</dbReference>